<sequence>MKPRSKFILLGLALASAIWGAWAWRRARTPLPPLSKSLWYWHRPFRLKPDEAQQLRAAGVGELFVHAGLLYRSDSDGALGVTLKQTWQSRAEGLKVHLVFNASADVLARLESIPEETLAEAIAGAARTQKQAAQSVGGDVVGLQCDLDFPTRLLPRYATLLRALRAKLPGWQLSATLLTSWYSSRNLDPVLDALDFSVPQFYESQTPRRYTDFTPIFSPKVLERGLAAAGRRGKPFRAGLPAYGHALVFDGPGRLRGMYRDGGADTLSGDPSFRCLRAETDPRTGNRRLEFTSAHAEAVDFRILFDLPTLLSLQRALALTTPNRPASCTGIVLFRLPEPGETATLPLPTLTALLNHQTPQLRPRVRLRTKPAAAWSALEGGSEAGTLVFVDLVNDGDAGSALGPDTVTLDLELASPGVLEVAPGGFSKATLFAESPERVASPLRATGVRWSAANLAPKSVLTAGPLHLKGTDIGALKVHWRVVTQDGTTPLVGEGK</sequence>
<dbReference type="InterPro" id="IPR021488">
    <property type="entry name" value="DUF3142"/>
</dbReference>
<evidence type="ECO:0000313" key="1">
    <source>
        <dbReference type="EMBL" id="MBB6050540.1"/>
    </source>
</evidence>
<reference evidence="1 2" key="1">
    <citation type="submission" date="2020-08" db="EMBL/GenBank/DDBJ databases">
        <title>Genomic Encyclopedia of Type Strains, Phase IV (KMG-IV): sequencing the most valuable type-strain genomes for metagenomic binning, comparative biology and taxonomic classification.</title>
        <authorList>
            <person name="Goeker M."/>
        </authorList>
    </citation>
    <scope>NUCLEOTIDE SEQUENCE [LARGE SCALE GENOMIC DNA]</scope>
    <source>
        <strain evidence="1 2">DSM 23562</strain>
    </source>
</reference>
<evidence type="ECO:0008006" key="3">
    <source>
        <dbReference type="Google" id="ProtNLM"/>
    </source>
</evidence>
<dbReference type="Pfam" id="PF11340">
    <property type="entry name" value="DUF3142"/>
    <property type="match status" value="1"/>
</dbReference>
<dbReference type="RefSeq" id="WP_184195687.1">
    <property type="nucleotide sequence ID" value="NZ_JACHGW010000002.1"/>
</dbReference>
<dbReference type="AlphaFoldDB" id="A0A7W9SPQ6"/>
<name>A0A7W9SPQ6_ARMRO</name>
<dbReference type="Proteomes" id="UP000520814">
    <property type="component" value="Unassembled WGS sequence"/>
</dbReference>
<dbReference type="EMBL" id="JACHGW010000002">
    <property type="protein sequence ID" value="MBB6050540.1"/>
    <property type="molecule type" value="Genomic_DNA"/>
</dbReference>
<organism evidence="1 2">
    <name type="scientific">Armatimonas rosea</name>
    <dbReference type="NCBI Taxonomy" id="685828"/>
    <lineage>
        <taxon>Bacteria</taxon>
        <taxon>Bacillati</taxon>
        <taxon>Armatimonadota</taxon>
        <taxon>Armatimonadia</taxon>
        <taxon>Armatimonadales</taxon>
        <taxon>Armatimonadaceae</taxon>
        <taxon>Armatimonas</taxon>
    </lineage>
</organism>
<accession>A0A7W9SPQ6</accession>
<proteinExistence type="predicted"/>
<protein>
    <recommendedName>
        <fullName evidence="3">DUF3142 domain-containing protein</fullName>
    </recommendedName>
</protein>
<keyword evidence="2" id="KW-1185">Reference proteome</keyword>
<gene>
    <name evidence="1" type="ORF">HNQ39_002331</name>
</gene>
<evidence type="ECO:0000313" key="2">
    <source>
        <dbReference type="Proteomes" id="UP000520814"/>
    </source>
</evidence>
<comment type="caution">
    <text evidence="1">The sequence shown here is derived from an EMBL/GenBank/DDBJ whole genome shotgun (WGS) entry which is preliminary data.</text>
</comment>